<dbReference type="RefSeq" id="WP_015484642.1">
    <property type="nucleotide sequence ID" value="NZ_CP097339.1"/>
</dbReference>
<evidence type="ECO:0000313" key="4">
    <source>
        <dbReference type="Proteomes" id="UP000254802"/>
    </source>
</evidence>
<feature type="signal peptide" evidence="2">
    <location>
        <begin position="1"/>
        <end position="24"/>
    </location>
</feature>
<feature type="compositionally biased region" description="Basic and acidic residues" evidence="1">
    <location>
        <begin position="152"/>
        <end position="169"/>
    </location>
</feature>
<feature type="compositionally biased region" description="Basic and acidic residues" evidence="1">
    <location>
        <begin position="117"/>
        <end position="141"/>
    </location>
</feature>
<dbReference type="EMBL" id="UGPN01000002">
    <property type="protein sequence ID" value="STY63752.1"/>
    <property type="molecule type" value="Genomic_DNA"/>
</dbReference>
<organism evidence="3 4">
    <name type="scientific">Mannheimia haemolytica</name>
    <name type="common">Pasteurella haemolytica</name>
    <dbReference type="NCBI Taxonomy" id="75985"/>
    <lineage>
        <taxon>Bacteria</taxon>
        <taxon>Pseudomonadati</taxon>
        <taxon>Pseudomonadota</taxon>
        <taxon>Gammaproteobacteria</taxon>
        <taxon>Pasteurellales</taxon>
        <taxon>Pasteurellaceae</taxon>
        <taxon>Mannheimia</taxon>
    </lineage>
</organism>
<accession>A0A378N5N4</accession>
<keyword evidence="2" id="KW-0732">Signal</keyword>
<name>A0A378N5N4_MANHA</name>
<feature type="compositionally biased region" description="Basic and acidic residues" evidence="1">
    <location>
        <begin position="65"/>
        <end position="93"/>
    </location>
</feature>
<evidence type="ECO:0008006" key="5">
    <source>
        <dbReference type="Google" id="ProtNLM"/>
    </source>
</evidence>
<feature type="region of interest" description="Disordered" evidence="1">
    <location>
        <begin position="19"/>
        <end position="194"/>
    </location>
</feature>
<dbReference type="STRING" id="75985.WC39_06855"/>
<proteinExistence type="predicted"/>
<gene>
    <name evidence="3" type="ORF">NCTC10638_02922</name>
</gene>
<feature type="chain" id="PRO_5016954551" description="Transferrin-binding protein B C-lobe/N-lobe beta barrel domain-containing protein" evidence="2">
    <location>
        <begin position="25"/>
        <end position="485"/>
    </location>
</feature>
<sequence>MRSTFKLTLAALAVSIVLSGCKSSQGPSIVADSPPPKEITATDGNDKEKTDNKEKKSAQPNKSDPQPDKPANAKDPVKPDAETNKPSKKDKEYTPPATEKIDNSSVQPDKMVPNPIENKENDSNKPNPKESDSDNNDKVTEGNKPNAPTETVNKDKEAEKSKKENKEDSSNNTPNINFDGAKPIDTDSKGSPYRVINLNPRKSVVNASAMQKVDFDSFTDESVENSPFVSSDTEKEYNNTLVFGLGAGDKDSYFKNLNQKGDKHLGIHSGVYEDANLEGNTKKINYLYVNQPYSSYGALFTDQKDSHLFNVRLTAGRDDVKENGDSYAEYGVFTQSGKEAKWNDNLIGDATYKGQAIARVIRQVNGEQVAGIPQFDGDVTLNLHLSKEWNESKLNGKIDSQSVGVITLKESEIANPTALGSNIGFGEEVIVENKENLVGDYAVDFTGPQLEEAVGVVELENEAETFSENEVIKYNAVFGVSKAAK</sequence>
<evidence type="ECO:0000256" key="2">
    <source>
        <dbReference type="SAM" id="SignalP"/>
    </source>
</evidence>
<dbReference type="PROSITE" id="PS51257">
    <property type="entry name" value="PROKAR_LIPOPROTEIN"/>
    <property type="match status" value="1"/>
</dbReference>
<reference evidence="3 4" key="1">
    <citation type="submission" date="2018-06" db="EMBL/GenBank/DDBJ databases">
        <authorList>
            <consortium name="Pathogen Informatics"/>
            <person name="Doyle S."/>
        </authorList>
    </citation>
    <scope>NUCLEOTIDE SEQUENCE [LARGE SCALE GENOMIC DNA]</scope>
    <source>
        <strain evidence="3 4">NCTC10638</strain>
    </source>
</reference>
<evidence type="ECO:0000256" key="1">
    <source>
        <dbReference type="SAM" id="MobiDB-lite"/>
    </source>
</evidence>
<evidence type="ECO:0000313" key="3">
    <source>
        <dbReference type="EMBL" id="STY63752.1"/>
    </source>
</evidence>
<dbReference type="Gene3D" id="2.40.160.90">
    <property type="match status" value="1"/>
</dbReference>
<feature type="compositionally biased region" description="Basic and acidic residues" evidence="1">
    <location>
        <begin position="44"/>
        <end position="57"/>
    </location>
</feature>
<dbReference type="Proteomes" id="UP000254802">
    <property type="component" value="Unassembled WGS sequence"/>
</dbReference>
<dbReference type="AlphaFoldDB" id="A0A378N5N4"/>
<protein>
    <recommendedName>
        <fullName evidence="5">Transferrin-binding protein B C-lobe/N-lobe beta barrel domain-containing protein</fullName>
    </recommendedName>
</protein>